<dbReference type="Proteomes" id="UP000076407">
    <property type="component" value="Unassembled WGS sequence"/>
</dbReference>
<accession>A0A182XRF1</accession>
<proteinExistence type="predicted"/>
<evidence type="ECO:0000313" key="1">
    <source>
        <dbReference type="EnsemblMetazoa" id="AQUA014425-PB"/>
    </source>
</evidence>
<organism evidence="1 2">
    <name type="scientific">Anopheles quadriannulatus</name>
    <name type="common">Mosquito</name>
    <dbReference type="NCBI Taxonomy" id="34691"/>
    <lineage>
        <taxon>Eukaryota</taxon>
        <taxon>Metazoa</taxon>
        <taxon>Ecdysozoa</taxon>
        <taxon>Arthropoda</taxon>
        <taxon>Hexapoda</taxon>
        <taxon>Insecta</taxon>
        <taxon>Pterygota</taxon>
        <taxon>Neoptera</taxon>
        <taxon>Endopterygota</taxon>
        <taxon>Diptera</taxon>
        <taxon>Nematocera</taxon>
        <taxon>Culicoidea</taxon>
        <taxon>Culicidae</taxon>
        <taxon>Anophelinae</taxon>
        <taxon>Anopheles</taxon>
    </lineage>
</organism>
<dbReference type="AlphaFoldDB" id="A0A182XRF1"/>
<evidence type="ECO:0000313" key="2">
    <source>
        <dbReference type="Proteomes" id="UP000076407"/>
    </source>
</evidence>
<name>A0A182XRF1_ANOQN</name>
<dbReference type="VEuPathDB" id="VectorBase:AQUA014425"/>
<reference evidence="1" key="1">
    <citation type="submission" date="2020-05" db="UniProtKB">
        <authorList>
            <consortium name="EnsemblMetazoa"/>
        </authorList>
    </citation>
    <scope>IDENTIFICATION</scope>
    <source>
        <strain evidence="1">SANGQUA</strain>
    </source>
</reference>
<dbReference type="EnsemblMetazoa" id="AQUA014425-RB">
    <property type="protein sequence ID" value="AQUA014425-PB"/>
    <property type="gene ID" value="AQUA014425"/>
</dbReference>
<keyword evidence="2" id="KW-1185">Reference proteome</keyword>
<protein>
    <submittedName>
        <fullName evidence="1">Uncharacterized protein</fullName>
    </submittedName>
</protein>
<sequence length="30" mass="3481">MTSVRRRRTKVINECMCAHVACLYARGINQ</sequence>